<dbReference type="InterPro" id="IPR003416">
    <property type="entry name" value="MgtC/SapB/SrpB/YhiD_fam"/>
</dbReference>
<protein>
    <submittedName>
        <fullName evidence="9">Mg(2+)-transport-ATPase-associated protein MgtC</fullName>
    </submittedName>
</protein>
<dbReference type="InterPro" id="IPR049177">
    <property type="entry name" value="MgtC_SapB_SrpB_YhiD_N"/>
</dbReference>
<dbReference type="GO" id="GO:0005886">
    <property type="term" value="C:plasma membrane"/>
    <property type="evidence" value="ECO:0007669"/>
    <property type="project" value="UniProtKB-SubCell"/>
</dbReference>
<reference evidence="9" key="1">
    <citation type="submission" date="2020-02" db="EMBL/GenBank/DDBJ databases">
        <authorList>
            <person name="Meier V. D."/>
        </authorList>
    </citation>
    <scope>NUCLEOTIDE SEQUENCE</scope>
    <source>
        <strain evidence="9">AVDCRST_MAG33</strain>
    </source>
</reference>
<gene>
    <name evidence="9" type="ORF">AVDCRST_MAG33-2554</name>
</gene>
<feature type="transmembrane region" description="Helical" evidence="7">
    <location>
        <begin position="6"/>
        <end position="26"/>
    </location>
</feature>
<evidence type="ECO:0000256" key="1">
    <source>
        <dbReference type="ARBA" id="ARBA00004651"/>
    </source>
</evidence>
<dbReference type="PANTHER" id="PTHR33778:SF1">
    <property type="entry name" value="MAGNESIUM TRANSPORTER YHID-RELATED"/>
    <property type="match status" value="1"/>
</dbReference>
<feature type="domain" description="MgtC/SapB/SrpB/YhiD N-terminal" evidence="8">
    <location>
        <begin position="15"/>
        <end position="139"/>
    </location>
</feature>
<comment type="similarity">
    <text evidence="2">Belongs to the MgtC/SapB family.</text>
</comment>
<keyword evidence="4 7" id="KW-0812">Transmembrane</keyword>
<feature type="transmembrane region" description="Helical" evidence="7">
    <location>
        <begin position="97"/>
        <end position="115"/>
    </location>
</feature>
<dbReference type="AlphaFoldDB" id="A0A6J4V7G3"/>
<dbReference type="PRINTS" id="PR01837">
    <property type="entry name" value="MGTCSAPBPROT"/>
</dbReference>
<keyword evidence="3" id="KW-1003">Cell membrane</keyword>
<evidence type="ECO:0000256" key="2">
    <source>
        <dbReference type="ARBA" id="ARBA00009298"/>
    </source>
</evidence>
<accession>A0A6J4V7G3</accession>
<dbReference type="EMBL" id="CADCWK010000295">
    <property type="protein sequence ID" value="CAA9571151.1"/>
    <property type="molecule type" value="Genomic_DNA"/>
</dbReference>
<proteinExistence type="inferred from homology"/>
<evidence type="ECO:0000256" key="7">
    <source>
        <dbReference type="SAM" id="Phobius"/>
    </source>
</evidence>
<feature type="transmembrane region" description="Helical" evidence="7">
    <location>
        <begin position="38"/>
        <end position="60"/>
    </location>
</feature>
<evidence type="ECO:0000259" key="8">
    <source>
        <dbReference type="Pfam" id="PF02308"/>
    </source>
</evidence>
<dbReference type="PANTHER" id="PTHR33778">
    <property type="entry name" value="PROTEIN MGTC"/>
    <property type="match status" value="1"/>
</dbReference>
<organism evidence="9">
    <name type="scientific">uncultured Thermomicrobiales bacterium</name>
    <dbReference type="NCBI Taxonomy" id="1645740"/>
    <lineage>
        <taxon>Bacteria</taxon>
        <taxon>Pseudomonadati</taxon>
        <taxon>Thermomicrobiota</taxon>
        <taxon>Thermomicrobia</taxon>
        <taxon>Thermomicrobiales</taxon>
        <taxon>environmental samples</taxon>
    </lineage>
</organism>
<evidence type="ECO:0000256" key="6">
    <source>
        <dbReference type="ARBA" id="ARBA00023136"/>
    </source>
</evidence>
<feature type="transmembrane region" description="Helical" evidence="7">
    <location>
        <begin position="121"/>
        <end position="139"/>
    </location>
</feature>
<evidence type="ECO:0000256" key="3">
    <source>
        <dbReference type="ARBA" id="ARBA00022475"/>
    </source>
</evidence>
<evidence type="ECO:0000256" key="5">
    <source>
        <dbReference type="ARBA" id="ARBA00022989"/>
    </source>
</evidence>
<feature type="transmembrane region" description="Helical" evidence="7">
    <location>
        <begin position="72"/>
        <end position="90"/>
    </location>
</feature>
<comment type="subcellular location">
    <subcellularLocation>
        <location evidence="1">Cell membrane</location>
        <topology evidence="1">Multi-pass membrane protein</topology>
    </subcellularLocation>
</comment>
<name>A0A6J4V7G3_9BACT</name>
<keyword evidence="6 7" id="KW-0472">Membrane</keyword>
<evidence type="ECO:0000313" key="9">
    <source>
        <dbReference type="EMBL" id="CAA9571151.1"/>
    </source>
</evidence>
<dbReference type="Pfam" id="PF02308">
    <property type="entry name" value="MgtC"/>
    <property type="match status" value="1"/>
</dbReference>
<keyword evidence="5 7" id="KW-1133">Transmembrane helix</keyword>
<evidence type="ECO:0000256" key="4">
    <source>
        <dbReference type="ARBA" id="ARBA00022692"/>
    </source>
</evidence>
<sequence length="163" mass="17041">MTEELTYIDAVIRISLAVVIGSIVGLERRNKPAGFRTHALVSLGSALFMIASLLLGQEAAEAGNQVYDPSRIASTIVQGVGFIAAGVIFGGGRRITGLTTAASLWVTAAIGLLVGAGFWQVALMGAVATFIVLYVFGLIEPRITGPQKSRVPTAKRRDRAGDG</sequence>